<gene>
    <name evidence="1" type="ORF">CLODIP_2_CD10283</name>
</gene>
<reference evidence="1 2" key="1">
    <citation type="submission" date="2020-04" db="EMBL/GenBank/DDBJ databases">
        <authorList>
            <person name="Alioto T."/>
            <person name="Alioto T."/>
            <person name="Gomez Garrido J."/>
        </authorList>
    </citation>
    <scope>NUCLEOTIDE SEQUENCE [LARGE SCALE GENOMIC DNA]</scope>
</reference>
<evidence type="ECO:0000313" key="1">
    <source>
        <dbReference type="EMBL" id="CAB3384036.1"/>
    </source>
</evidence>
<dbReference type="AlphaFoldDB" id="A0A8S1E1I9"/>
<evidence type="ECO:0000313" key="2">
    <source>
        <dbReference type="Proteomes" id="UP000494165"/>
    </source>
</evidence>
<dbReference type="Proteomes" id="UP000494165">
    <property type="component" value="Unassembled WGS sequence"/>
</dbReference>
<accession>A0A8S1E1I9</accession>
<proteinExistence type="predicted"/>
<dbReference type="EMBL" id="CADEPI010000334">
    <property type="protein sequence ID" value="CAB3384036.1"/>
    <property type="molecule type" value="Genomic_DNA"/>
</dbReference>
<keyword evidence="2" id="KW-1185">Reference proteome</keyword>
<sequence>MDSNAKVVCSAVNRVIFKAANRIYSVLLTYKFRCSPAKITLLIKRIYSYFFLRGMEKIGGIFENCHGISFA</sequence>
<comment type="caution">
    <text evidence="1">The sequence shown here is derived from an EMBL/GenBank/DDBJ whole genome shotgun (WGS) entry which is preliminary data.</text>
</comment>
<protein>
    <submittedName>
        <fullName evidence="1">Uncharacterized protein</fullName>
    </submittedName>
</protein>
<name>A0A8S1E1I9_9INSE</name>
<organism evidence="1 2">
    <name type="scientific">Cloeon dipterum</name>
    <dbReference type="NCBI Taxonomy" id="197152"/>
    <lineage>
        <taxon>Eukaryota</taxon>
        <taxon>Metazoa</taxon>
        <taxon>Ecdysozoa</taxon>
        <taxon>Arthropoda</taxon>
        <taxon>Hexapoda</taxon>
        <taxon>Insecta</taxon>
        <taxon>Pterygota</taxon>
        <taxon>Palaeoptera</taxon>
        <taxon>Ephemeroptera</taxon>
        <taxon>Pisciforma</taxon>
        <taxon>Baetidae</taxon>
        <taxon>Cloeon</taxon>
    </lineage>
</organism>